<name>A0A7I8JFV9_SPIIN</name>
<dbReference type="AlphaFoldDB" id="A0A7I8JFV9"/>
<proteinExistence type="predicted"/>
<gene>
    <name evidence="1" type="ORF">SI7747_12015432</name>
</gene>
<dbReference type="Proteomes" id="UP001189122">
    <property type="component" value="Unassembled WGS sequence"/>
</dbReference>
<protein>
    <submittedName>
        <fullName evidence="1">Uncharacterized protein</fullName>
    </submittedName>
</protein>
<reference evidence="1 2" key="1">
    <citation type="submission" date="2019-12" db="EMBL/GenBank/DDBJ databases">
        <authorList>
            <person name="Scholz U."/>
            <person name="Mascher M."/>
            <person name="Fiebig A."/>
        </authorList>
    </citation>
    <scope>NUCLEOTIDE SEQUENCE</scope>
</reference>
<evidence type="ECO:0000313" key="1">
    <source>
        <dbReference type="EMBL" id="CAA2629794.1"/>
    </source>
</evidence>
<sequence>MIFWNSLYLFSGVDLSLWLLDKGYLRLSCISF</sequence>
<keyword evidence="2" id="KW-1185">Reference proteome</keyword>
<dbReference type="EMBL" id="LR743599">
    <property type="protein sequence ID" value="CAA2629794.1"/>
    <property type="molecule type" value="Genomic_DNA"/>
</dbReference>
<accession>A0A7I8JFV9</accession>
<dbReference type="EMBL" id="CACRZD030000012">
    <property type="protein sequence ID" value="CAA6669037.1"/>
    <property type="molecule type" value="Genomic_DNA"/>
</dbReference>
<evidence type="ECO:0000313" key="2">
    <source>
        <dbReference type="Proteomes" id="UP001189122"/>
    </source>
</evidence>
<organism evidence="1">
    <name type="scientific">Spirodela intermedia</name>
    <name type="common">Intermediate duckweed</name>
    <dbReference type="NCBI Taxonomy" id="51605"/>
    <lineage>
        <taxon>Eukaryota</taxon>
        <taxon>Viridiplantae</taxon>
        <taxon>Streptophyta</taxon>
        <taxon>Embryophyta</taxon>
        <taxon>Tracheophyta</taxon>
        <taxon>Spermatophyta</taxon>
        <taxon>Magnoliopsida</taxon>
        <taxon>Liliopsida</taxon>
        <taxon>Araceae</taxon>
        <taxon>Lemnoideae</taxon>
        <taxon>Spirodela</taxon>
    </lineage>
</organism>